<sequence length="364" mass="41418">MVWFPGFQLIMKSTKIYPWRETLWNLEVDAVVNSTNEDMDIAHCNLGLLAATGHGLAEECATMITIQIINQEDHTHCRDQVRSKVPYCCRKCFESLAHCYHSCLELFVENRLQSIAIGCIYTEAKHYPWEPAALVAIRTIRQFLEKQKCKITSLVFCTKGPRNPLEASRLENRLSRSPKISTTHSDGMIEAQGLYAPVHQHFIVARMDMAVDCKPGGTYNEVVEVDVKVEELGKDNVHNNAFYTQETLHKSESHAMRDCSEAKFLRRAAFLKHNLWVTPYAPGDDFPGGEFPNQNLRVGEGLASWVQKNRSLEETDIVLLKKPISFSGQITHVPRLEDWPVMPVEWSGLDLCFSHMDSLTALLR</sequence>
<accession>A0AAD5G3W8</accession>
<dbReference type="Gene3D" id="2.70.98.20">
    <property type="entry name" value="Copper amine oxidase, catalytic domain"/>
    <property type="match status" value="2"/>
</dbReference>
<dbReference type="GO" id="GO:0008131">
    <property type="term" value="F:primary methylamine oxidase activity"/>
    <property type="evidence" value="ECO:0007669"/>
    <property type="project" value="InterPro"/>
</dbReference>
<dbReference type="Proteomes" id="UP001206925">
    <property type="component" value="Unassembled WGS sequence"/>
</dbReference>
<gene>
    <name evidence="4" type="ORF">M8C21_005869</name>
</gene>
<dbReference type="SUPFAM" id="SSF52949">
    <property type="entry name" value="Macro domain-like"/>
    <property type="match status" value="1"/>
</dbReference>
<organism evidence="4 5">
    <name type="scientific">Ambrosia artemisiifolia</name>
    <name type="common">Common ragweed</name>
    <dbReference type="NCBI Taxonomy" id="4212"/>
    <lineage>
        <taxon>Eukaryota</taxon>
        <taxon>Viridiplantae</taxon>
        <taxon>Streptophyta</taxon>
        <taxon>Embryophyta</taxon>
        <taxon>Tracheophyta</taxon>
        <taxon>Spermatophyta</taxon>
        <taxon>Magnoliopsida</taxon>
        <taxon>eudicotyledons</taxon>
        <taxon>Gunneridae</taxon>
        <taxon>Pentapetalae</taxon>
        <taxon>asterids</taxon>
        <taxon>campanulids</taxon>
        <taxon>Asterales</taxon>
        <taxon>Asteraceae</taxon>
        <taxon>Asteroideae</taxon>
        <taxon>Heliantheae alliance</taxon>
        <taxon>Heliantheae</taxon>
        <taxon>Ambrosia</taxon>
    </lineage>
</organism>
<proteinExistence type="inferred from homology"/>
<dbReference type="InterPro" id="IPR000269">
    <property type="entry name" value="Cu_amine_oxidase"/>
</dbReference>
<dbReference type="GO" id="GO:0005507">
    <property type="term" value="F:copper ion binding"/>
    <property type="evidence" value="ECO:0007669"/>
    <property type="project" value="InterPro"/>
</dbReference>
<dbReference type="InterPro" id="IPR036460">
    <property type="entry name" value="Cu_amine_oxidase_C_sf"/>
</dbReference>
<dbReference type="EMBL" id="JAMZMK010011303">
    <property type="protein sequence ID" value="KAI7727884.1"/>
    <property type="molecule type" value="Genomic_DNA"/>
</dbReference>
<feature type="domain" description="Copper amine oxidase catalytic" evidence="2">
    <location>
        <begin position="191"/>
        <end position="261"/>
    </location>
</feature>
<dbReference type="GO" id="GO:0048038">
    <property type="term" value="F:quinone binding"/>
    <property type="evidence" value="ECO:0007669"/>
    <property type="project" value="InterPro"/>
</dbReference>
<keyword evidence="1" id="KW-0801">TPQ</keyword>
<dbReference type="EC" id="1.4.3.-" evidence="1"/>
<comment type="similarity">
    <text evidence="1">Belongs to the copper/topaquinone oxidase family.</text>
</comment>
<evidence type="ECO:0000313" key="4">
    <source>
        <dbReference type="EMBL" id="KAI7727884.1"/>
    </source>
</evidence>
<comment type="cofactor">
    <cofactor evidence="1">
        <name>Cu cation</name>
        <dbReference type="ChEBI" id="CHEBI:23378"/>
    </cofactor>
    <text evidence="1">Contains 1 topaquinone per subunit.</text>
</comment>
<evidence type="ECO:0000256" key="1">
    <source>
        <dbReference type="RuleBase" id="RU000672"/>
    </source>
</evidence>
<keyword evidence="5" id="KW-1185">Reference proteome</keyword>
<dbReference type="Pfam" id="PF01661">
    <property type="entry name" value="Macro"/>
    <property type="match status" value="1"/>
</dbReference>
<feature type="domain" description="Copper amine oxidase catalytic" evidence="2">
    <location>
        <begin position="264"/>
        <end position="351"/>
    </location>
</feature>
<dbReference type="Gene3D" id="3.40.220.10">
    <property type="entry name" value="Leucine Aminopeptidase, subunit E, domain 1"/>
    <property type="match status" value="1"/>
</dbReference>
<evidence type="ECO:0000259" key="2">
    <source>
        <dbReference type="Pfam" id="PF01179"/>
    </source>
</evidence>
<reference evidence="4" key="1">
    <citation type="submission" date="2022-06" db="EMBL/GenBank/DDBJ databases">
        <title>Uncovering the hologenomic basis of an extraordinary plant invasion.</title>
        <authorList>
            <person name="Bieker V.C."/>
            <person name="Martin M.D."/>
            <person name="Gilbert T."/>
            <person name="Hodgins K."/>
            <person name="Battlay P."/>
            <person name="Petersen B."/>
            <person name="Wilson J."/>
        </authorList>
    </citation>
    <scope>NUCLEOTIDE SEQUENCE</scope>
    <source>
        <strain evidence="4">AA19_3_7</strain>
        <tissue evidence="4">Leaf</tissue>
    </source>
</reference>
<dbReference type="GO" id="GO:0009308">
    <property type="term" value="P:amine metabolic process"/>
    <property type="evidence" value="ECO:0007669"/>
    <property type="project" value="UniProtKB-UniRule"/>
</dbReference>
<dbReference type="InterPro" id="IPR043472">
    <property type="entry name" value="Macro_dom-like"/>
</dbReference>
<keyword evidence="1" id="KW-0186">Copper</keyword>
<keyword evidence="1" id="KW-0560">Oxidoreductase</keyword>
<dbReference type="PANTHER" id="PTHR10638">
    <property type="entry name" value="COPPER AMINE OXIDASE"/>
    <property type="match status" value="1"/>
</dbReference>
<dbReference type="SUPFAM" id="SSF49998">
    <property type="entry name" value="Amine oxidase catalytic domain"/>
    <property type="match status" value="1"/>
</dbReference>
<evidence type="ECO:0000259" key="3">
    <source>
        <dbReference type="Pfam" id="PF01661"/>
    </source>
</evidence>
<protein>
    <recommendedName>
        <fullName evidence="1">Amine oxidase</fullName>
        <ecNumber evidence="1">1.4.3.-</ecNumber>
    </recommendedName>
</protein>
<dbReference type="PANTHER" id="PTHR10638:SF18">
    <property type="entry name" value="AMINE OXIDASE [COPPER-CONTAINING] ZETA, PEROXISOMAL"/>
    <property type="match status" value="1"/>
</dbReference>
<comment type="caution">
    <text evidence="4">The sequence shown here is derived from an EMBL/GenBank/DDBJ whole genome shotgun (WGS) entry which is preliminary data.</text>
</comment>
<feature type="domain" description="Macro" evidence="3">
    <location>
        <begin position="90"/>
        <end position="135"/>
    </location>
</feature>
<keyword evidence="1" id="KW-0479">Metal-binding</keyword>
<comment type="PTM">
    <text evidence="1">Topaquinone (TPQ) is generated by copper-dependent autoxidation of a specific tyrosyl residue.</text>
</comment>
<dbReference type="Pfam" id="PF01179">
    <property type="entry name" value="Cu_amine_oxid"/>
    <property type="match status" value="2"/>
</dbReference>
<name>A0AAD5G3W8_AMBAR</name>
<dbReference type="InterPro" id="IPR002589">
    <property type="entry name" value="Macro_dom"/>
</dbReference>
<dbReference type="InterPro" id="IPR015798">
    <property type="entry name" value="Cu_amine_oxidase_C"/>
</dbReference>
<evidence type="ECO:0000313" key="5">
    <source>
        <dbReference type="Proteomes" id="UP001206925"/>
    </source>
</evidence>
<dbReference type="AlphaFoldDB" id="A0AAD5G3W8"/>